<name>A0AAD6HVZ7_9EURO</name>
<dbReference type="InterPro" id="IPR053143">
    <property type="entry name" value="Arylsulfate_ST"/>
</dbReference>
<gene>
    <name evidence="2" type="ORF">N7493_000069</name>
</gene>
<dbReference type="AlphaFoldDB" id="A0AAD6HVZ7"/>
<proteinExistence type="predicted"/>
<dbReference type="EMBL" id="JAQJAN010000001">
    <property type="protein sequence ID" value="KAJ5740197.1"/>
    <property type="molecule type" value="Genomic_DNA"/>
</dbReference>
<reference evidence="2" key="1">
    <citation type="journal article" date="2023" name="IMA Fungus">
        <title>Comparative genomic study of the Penicillium genus elucidates a diverse pangenome and 15 lateral gene transfer events.</title>
        <authorList>
            <person name="Petersen C."/>
            <person name="Sorensen T."/>
            <person name="Nielsen M.R."/>
            <person name="Sondergaard T.E."/>
            <person name="Sorensen J.L."/>
            <person name="Fitzpatrick D.A."/>
            <person name="Frisvad J.C."/>
            <person name="Nielsen K.L."/>
        </authorList>
    </citation>
    <scope>NUCLEOTIDE SEQUENCE</scope>
    <source>
        <strain evidence="2">IBT 17514</strain>
    </source>
</reference>
<dbReference type="InterPro" id="IPR039535">
    <property type="entry name" value="ASST-like"/>
</dbReference>
<keyword evidence="1" id="KW-1133">Transmembrane helix</keyword>
<keyword evidence="1" id="KW-0472">Membrane</keyword>
<organism evidence="2 3">
    <name type="scientific">Penicillium malachiteum</name>
    <dbReference type="NCBI Taxonomy" id="1324776"/>
    <lineage>
        <taxon>Eukaryota</taxon>
        <taxon>Fungi</taxon>
        <taxon>Dikarya</taxon>
        <taxon>Ascomycota</taxon>
        <taxon>Pezizomycotina</taxon>
        <taxon>Eurotiomycetes</taxon>
        <taxon>Eurotiomycetidae</taxon>
        <taxon>Eurotiales</taxon>
        <taxon>Aspergillaceae</taxon>
        <taxon>Penicillium</taxon>
    </lineage>
</organism>
<dbReference type="PANTHER" id="PTHR35340:SF6">
    <property type="entry name" value="ASST-DOMAIN-CONTAINING PROTEIN"/>
    <property type="match status" value="1"/>
</dbReference>
<dbReference type="Proteomes" id="UP001215712">
    <property type="component" value="Unassembled WGS sequence"/>
</dbReference>
<keyword evidence="3" id="KW-1185">Reference proteome</keyword>
<protein>
    <recommendedName>
        <fullName evidence="4">ASST-domain-containing protein</fullName>
    </recommendedName>
</protein>
<evidence type="ECO:0000313" key="3">
    <source>
        <dbReference type="Proteomes" id="UP001215712"/>
    </source>
</evidence>
<evidence type="ECO:0000256" key="1">
    <source>
        <dbReference type="SAM" id="Phobius"/>
    </source>
</evidence>
<evidence type="ECO:0008006" key="4">
    <source>
        <dbReference type="Google" id="ProtNLM"/>
    </source>
</evidence>
<keyword evidence="1" id="KW-0812">Transmembrane</keyword>
<evidence type="ECO:0000313" key="2">
    <source>
        <dbReference type="EMBL" id="KAJ5740197.1"/>
    </source>
</evidence>
<reference evidence="2" key="2">
    <citation type="submission" date="2023-01" db="EMBL/GenBank/DDBJ databases">
        <authorList>
            <person name="Petersen C."/>
        </authorList>
    </citation>
    <scope>NUCLEOTIDE SEQUENCE</scope>
    <source>
        <strain evidence="2">IBT 17514</strain>
    </source>
</reference>
<comment type="caution">
    <text evidence="2">The sequence shown here is derived from an EMBL/GenBank/DDBJ whole genome shotgun (WGS) entry which is preliminary data.</text>
</comment>
<accession>A0AAD6HVZ7</accession>
<sequence length="617" mass="67995">MWQRLRIFSASQPLPTDGEALGPVSRVVEDIYFTKEAHEKNGYLSPDGQDGLPSLAAMKNDENQMTQTGLGDQPERYIRREVRKPMAVLRKAVLFLLVTVSLFALAPNIRAKVSQTLNTLVGLSRCGTPETSESVPPLWPLQTYKSTPIQAPYLNITKLGQTEPGLLFLTTRDKLRGVIYPTIYSDDGELVWQGPEGREFALQPQVLDGEPVLVYWDGNFNLGFGHGHISILNTSYDEIHRVTLDCQQENIVTVYDEPVGIDSCLDLHENQFTDNGTVLAMAVNVTQADLTSVGGPKDGWIQDGVIYEIDLKTNEILFRWSAFDHIDELPMSYIMAPFDAASGEGRSRTNPWGYPHLNSVAKYGDSYLLSSRQMCAAILVAPNGSVTWTLHGQTGGDFNLGPDTNFCFQHDVRVVSESPGRVVLSLHNNDNTDSTKGAAFTTGMVLEVELEGSKNVSLKRRMWDHHDLVFSTAQGGFQSLPNGHVLLGHGAVPRFEEFDESDSLVMRGSFGYDGNMESYRTYRSPWVGRPLTEPDVIACLARDGTDSTTVFMSWNGATDVELWKVYSGSQVIGTAVRNGFETAAVIDGLINGDSISIEAVCPHRSVRSKSITVGQNC</sequence>
<dbReference type="Pfam" id="PF14269">
    <property type="entry name" value="Arylsulfotran_2"/>
    <property type="match status" value="1"/>
</dbReference>
<feature type="transmembrane region" description="Helical" evidence="1">
    <location>
        <begin position="88"/>
        <end position="106"/>
    </location>
</feature>
<dbReference type="PANTHER" id="PTHR35340">
    <property type="entry name" value="PQQ ENZYME REPEAT PROTEIN-RELATED"/>
    <property type="match status" value="1"/>
</dbReference>